<protein>
    <submittedName>
        <fullName evidence="5">ATP-binding protein</fullName>
    </submittedName>
</protein>
<dbReference type="AlphaFoldDB" id="A0A6B3NAR7"/>
<feature type="domain" description="AAA+ ATPase" evidence="4">
    <location>
        <begin position="145"/>
        <end position="274"/>
    </location>
</feature>
<comment type="similarity">
    <text evidence="1">Belongs to the AAA ATPase family.</text>
</comment>
<dbReference type="EMBL" id="JAAHFQ010000503">
    <property type="protein sequence ID" value="NER30199.1"/>
    <property type="molecule type" value="Genomic_DNA"/>
</dbReference>
<dbReference type="Gene3D" id="3.40.50.300">
    <property type="entry name" value="P-loop containing nucleotide triphosphate hydrolases"/>
    <property type="match status" value="1"/>
</dbReference>
<dbReference type="SMART" id="SM00382">
    <property type="entry name" value="AAA"/>
    <property type="match status" value="1"/>
</dbReference>
<comment type="caution">
    <text evidence="5">The sequence shown here is derived from an EMBL/GenBank/DDBJ whole genome shotgun (WGS) entry which is preliminary data.</text>
</comment>
<evidence type="ECO:0000256" key="2">
    <source>
        <dbReference type="ARBA" id="ARBA00022741"/>
    </source>
</evidence>
<dbReference type="InterPro" id="IPR050221">
    <property type="entry name" value="26S_Proteasome_ATPase"/>
</dbReference>
<reference evidence="5" key="1">
    <citation type="submission" date="2019-11" db="EMBL/GenBank/DDBJ databases">
        <title>Genomic insights into an expanded diversity of filamentous marine cyanobacteria reveals the extraordinary biosynthetic potential of Moorea and Okeania.</title>
        <authorList>
            <person name="Ferreira Leao T."/>
            <person name="Wang M."/>
            <person name="Moss N."/>
            <person name="Da Silva R."/>
            <person name="Sanders J."/>
            <person name="Nurk S."/>
            <person name="Gurevich A."/>
            <person name="Humphrey G."/>
            <person name="Reher R."/>
            <person name="Zhu Q."/>
            <person name="Belda-Ferre P."/>
            <person name="Glukhov E."/>
            <person name="Rex R."/>
            <person name="Dorrestein P.C."/>
            <person name="Knight R."/>
            <person name="Pevzner P."/>
            <person name="Gerwick W.H."/>
            <person name="Gerwick L."/>
        </authorList>
    </citation>
    <scope>NUCLEOTIDE SEQUENCE</scope>
    <source>
        <strain evidence="5">SIO1C4</strain>
    </source>
</reference>
<evidence type="ECO:0000256" key="1">
    <source>
        <dbReference type="ARBA" id="ARBA00006914"/>
    </source>
</evidence>
<proteinExistence type="inferred from homology"/>
<dbReference type="InterPro" id="IPR003593">
    <property type="entry name" value="AAA+_ATPase"/>
</dbReference>
<evidence type="ECO:0000259" key="4">
    <source>
        <dbReference type="SMART" id="SM00382"/>
    </source>
</evidence>
<sequence>MTHNNYKSPGNSKRRFDIHIEKNFEVSKVEYGLFTSRVLNSVEKLTSKVKSNEDLAIRISISEFSSSNQVVKYNLAADGKNLSGNSYQTLDERAKAFKSSPPKYNFEFLKVSQSLKERLLMINTLVRDKKLIFDQWNLKSVEPHPSLVFNFFGPPGTGKTLAAHAIADLLKIPMLIVKYSQIDDKYVAENAKNAEAMFLAAKRDGALLFIDEADSLFSSRVTNLAQGSEYGINALRATLLTTIDEFEGIVILATNLVQNIDFAFTSRMEYLKFDLPTKDLREQIWRQHLPSELPLENLSVSELAAVDNVSGRDIKKAIVNAALRARYKNQSSVNQQDLLTEILFIKTKNGCSDIRSD</sequence>
<name>A0A6B3NAR7_9CYAN</name>
<organism evidence="5">
    <name type="scientific">Symploca sp. SIO1C4</name>
    <dbReference type="NCBI Taxonomy" id="2607765"/>
    <lineage>
        <taxon>Bacteria</taxon>
        <taxon>Bacillati</taxon>
        <taxon>Cyanobacteriota</taxon>
        <taxon>Cyanophyceae</taxon>
        <taxon>Coleofasciculales</taxon>
        <taxon>Coleofasciculaceae</taxon>
        <taxon>Symploca</taxon>
    </lineage>
</organism>
<dbReference type="PANTHER" id="PTHR23073">
    <property type="entry name" value="26S PROTEASOME REGULATORY SUBUNIT"/>
    <property type="match status" value="1"/>
</dbReference>
<dbReference type="Gene3D" id="1.10.8.60">
    <property type="match status" value="1"/>
</dbReference>
<evidence type="ECO:0000313" key="5">
    <source>
        <dbReference type="EMBL" id="NER30199.1"/>
    </source>
</evidence>
<keyword evidence="2" id="KW-0547">Nucleotide-binding</keyword>
<dbReference type="InterPro" id="IPR003959">
    <property type="entry name" value="ATPase_AAA_core"/>
</dbReference>
<accession>A0A6B3NAR7</accession>
<dbReference type="Pfam" id="PF00004">
    <property type="entry name" value="AAA"/>
    <property type="match status" value="1"/>
</dbReference>
<dbReference type="GO" id="GO:0005524">
    <property type="term" value="F:ATP binding"/>
    <property type="evidence" value="ECO:0007669"/>
    <property type="project" value="UniProtKB-KW"/>
</dbReference>
<dbReference type="CDD" id="cd19481">
    <property type="entry name" value="RecA-like_protease"/>
    <property type="match status" value="1"/>
</dbReference>
<gene>
    <name evidence="5" type="ORF">F6J89_21895</name>
</gene>
<dbReference type="SUPFAM" id="SSF52540">
    <property type="entry name" value="P-loop containing nucleoside triphosphate hydrolases"/>
    <property type="match status" value="1"/>
</dbReference>
<keyword evidence="3 5" id="KW-0067">ATP-binding</keyword>
<dbReference type="GO" id="GO:0016887">
    <property type="term" value="F:ATP hydrolysis activity"/>
    <property type="evidence" value="ECO:0007669"/>
    <property type="project" value="InterPro"/>
</dbReference>
<dbReference type="InterPro" id="IPR027417">
    <property type="entry name" value="P-loop_NTPase"/>
</dbReference>
<evidence type="ECO:0000256" key="3">
    <source>
        <dbReference type="ARBA" id="ARBA00022840"/>
    </source>
</evidence>